<proteinExistence type="predicted"/>
<evidence type="ECO:0000313" key="2">
    <source>
        <dbReference type="EMBL" id="CAA9318252.1"/>
    </source>
</evidence>
<sequence>GRRRPGRRGPAGPRLHVRPELLRPRRPPLGGVLDGPGGDPGV</sequence>
<gene>
    <name evidence="2" type="ORF">AVDCRST_MAG40-1340</name>
</gene>
<dbReference type="EMBL" id="CADCTX010000418">
    <property type="protein sequence ID" value="CAA9318252.1"/>
    <property type="molecule type" value="Genomic_DNA"/>
</dbReference>
<protein>
    <submittedName>
        <fullName evidence="2">Glyoxalase family protein</fullName>
    </submittedName>
</protein>
<reference evidence="2" key="1">
    <citation type="submission" date="2020-02" db="EMBL/GenBank/DDBJ databases">
        <authorList>
            <person name="Meier V. D."/>
        </authorList>
    </citation>
    <scope>NUCLEOTIDE SEQUENCE</scope>
    <source>
        <strain evidence="2">AVDCRST_MAG40</strain>
    </source>
</reference>
<organism evidence="2">
    <name type="scientific">uncultured Gemmatimonadaceae bacterium</name>
    <dbReference type="NCBI Taxonomy" id="246130"/>
    <lineage>
        <taxon>Bacteria</taxon>
        <taxon>Pseudomonadati</taxon>
        <taxon>Gemmatimonadota</taxon>
        <taxon>Gemmatimonadia</taxon>
        <taxon>Gemmatimonadales</taxon>
        <taxon>Gemmatimonadaceae</taxon>
        <taxon>environmental samples</taxon>
    </lineage>
</organism>
<feature type="non-terminal residue" evidence="2">
    <location>
        <position position="42"/>
    </location>
</feature>
<feature type="compositionally biased region" description="Gly residues" evidence="1">
    <location>
        <begin position="32"/>
        <end position="42"/>
    </location>
</feature>
<feature type="non-terminal residue" evidence="2">
    <location>
        <position position="1"/>
    </location>
</feature>
<name>A0A6J4KXF9_9BACT</name>
<feature type="region of interest" description="Disordered" evidence="1">
    <location>
        <begin position="1"/>
        <end position="42"/>
    </location>
</feature>
<accession>A0A6J4KXF9</accession>
<dbReference type="AlphaFoldDB" id="A0A6J4KXF9"/>
<evidence type="ECO:0000256" key="1">
    <source>
        <dbReference type="SAM" id="MobiDB-lite"/>
    </source>
</evidence>